<evidence type="ECO:0000256" key="2">
    <source>
        <dbReference type="ARBA" id="ARBA00022801"/>
    </source>
</evidence>
<dbReference type="GO" id="GO:0000272">
    <property type="term" value="P:polysaccharide catabolic process"/>
    <property type="evidence" value="ECO:0007669"/>
    <property type="project" value="UniProtKB-KW"/>
</dbReference>
<dbReference type="SUPFAM" id="SSF81296">
    <property type="entry name" value="E set domains"/>
    <property type="match status" value="1"/>
</dbReference>
<keyword evidence="5" id="KW-0624">Polysaccharide degradation</keyword>
<dbReference type="Gene3D" id="1.50.10.10">
    <property type="match status" value="1"/>
</dbReference>
<reference evidence="8 9" key="1">
    <citation type="journal article" date="2015" name="Genome Announc.">
        <title>Genome Assemblies of Three Soil-Associated Devosia species: D. insulae, D. limi, and D. soli.</title>
        <authorList>
            <person name="Hassan Y.I."/>
            <person name="Lepp D."/>
            <person name="Zhou T."/>
        </authorList>
    </citation>
    <scope>NUCLEOTIDE SEQUENCE [LARGE SCALE GENOMIC DNA]</scope>
    <source>
        <strain evidence="8 9">DS-56</strain>
    </source>
</reference>
<comment type="caution">
    <text evidence="8">The sequence shown here is derived from an EMBL/GenBank/DDBJ whole genome shotgun (WGS) entry which is preliminary data.</text>
</comment>
<evidence type="ECO:0000313" key="8">
    <source>
        <dbReference type="EMBL" id="OEO31880.1"/>
    </source>
</evidence>
<keyword evidence="2" id="KW-0378">Hydrolase</keyword>
<keyword evidence="3" id="KW-0119">Carbohydrate metabolism</keyword>
<dbReference type="Proteomes" id="UP000095463">
    <property type="component" value="Unassembled WGS sequence"/>
</dbReference>
<evidence type="ECO:0000256" key="5">
    <source>
        <dbReference type="ARBA" id="ARBA00023326"/>
    </source>
</evidence>
<evidence type="ECO:0000259" key="7">
    <source>
        <dbReference type="Pfam" id="PF02927"/>
    </source>
</evidence>
<proteinExistence type="inferred from homology"/>
<dbReference type="EMBL" id="LAJE02000116">
    <property type="protein sequence ID" value="OEO31880.1"/>
    <property type="molecule type" value="Genomic_DNA"/>
</dbReference>
<evidence type="ECO:0000256" key="3">
    <source>
        <dbReference type="ARBA" id="ARBA00023277"/>
    </source>
</evidence>
<feature type="domain" description="Cellulase Ig-like" evidence="7">
    <location>
        <begin position="4"/>
        <end position="77"/>
    </location>
</feature>
<name>A0A1E5XTF4_9HYPH</name>
<dbReference type="CDD" id="cd02850">
    <property type="entry name" value="E_set_Cellulase_N"/>
    <property type="match status" value="1"/>
</dbReference>
<sequence length="556" mass="61060">MATNQVGYEAAGPKFAVLALGDGPDFATLRLRDAATGEVVFETTPGAATGVDSWKTQRWQSAEFTAFTGIGRFLLEALDATGTRLVSEPFEIAEQLYAERFPAALLGYFQGQRTAEPYLSADRAIAFIGNKRNARADVHGGWYDASGDVSKYLSHLSYANFMNPQQTPLVVWALSKAAVCPHIDANLHAAFRTEALWGADFLVRMCDPAGMFYMTVFDRWSGDTAQREICSYSTQKGHKHDSWEAGYRQGGGMAIAALARAARLKQDGEFTAAEYLATAERAFAHLEVHNLEYLDNGEENIIDDYCALLAATELSRSTGKHEYLVKAGERATSLLDRLTGGHGYDGWWRADNGTRPFFHASDEGLPIAALVDYLAIAPEADRPGVSAALGKVVRQLAGITAEVANPFAYPRQLVKRSDGAIGTQFFYPHGNDSGYWWQGENARLGSLAYALRRAMPHVDAEAAELARVQSQRALDWILGLNPYHACMLQGFGRNWAIYGPAKLPNADGGICNGITSSLSDETAIGFCETEDPFQSWRWSEQWLPHAAWFLLAMTEY</sequence>
<feature type="domain" description="Glycoside hydrolase family 9" evidence="6">
    <location>
        <begin position="106"/>
        <end position="496"/>
    </location>
</feature>
<dbReference type="Gene3D" id="2.60.40.10">
    <property type="entry name" value="Immunoglobulins"/>
    <property type="match status" value="1"/>
</dbReference>
<organism evidence="8 9">
    <name type="scientific">Devosia insulae DS-56</name>
    <dbReference type="NCBI Taxonomy" id="1116389"/>
    <lineage>
        <taxon>Bacteria</taxon>
        <taxon>Pseudomonadati</taxon>
        <taxon>Pseudomonadota</taxon>
        <taxon>Alphaproteobacteria</taxon>
        <taxon>Hyphomicrobiales</taxon>
        <taxon>Devosiaceae</taxon>
        <taxon>Devosia</taxon>
    </lineage>
</organism>
<evidence type="ECO:0000256" key="1">
    <source>
        <dbReference type="ARBA" id="ARBA00007072"/>
    </source>
</evidence>
<dbReference type="InterPro" id="IPR013783">
    <property type="entry name" value="Ig-like_fold"/>
</dbReference>
<dbReference type="GO" id="GO:0008810">
    <property type="term" value="F:cellulase activity"/>
    <property type="evidence" value="ECO:0007669"/>
    <property type="project" value="InterPro"/>
</dbReference>
<dbReference type="AlphaFoldDB" id="A0A1E5XTF4"/>
<accession>A0A1E5XTF4</accession>
<dbReference type="InterPro" id="IPR004197">
    <property type="entry name" value="Cellulase_Ig-like"/>
</dbReference>
<dbReference type="InterPro" id="IPR008928">
    <property type="entry name" value="6-hairpin_glycosidase_sf"/>
</dbReference>
<dbReference type="Pfam" id="PF00759">
    <property type="entry name" value="Glyco_hydro_9"/>
    <property type="match status" value="1"/>
</dbReference>
<evidence type="ECO:0000256" key="4">
    <source>
        <dbReference type="ARBA" id="ARBA00023295"/>
    </source>
</evidence>
<dbReference type="InterPro" id="IPR014756">
    <property type="entry name" value="Ig_E-set"/>
</dbReference>
<keyword evidence="9" id="KW-1185">Reference proteome</keyword>
<evidence type="ECO:0000313" key="9">
    <source>
        <dbReference type="Proteomes" id="UP000095463"/>
    </source>
</evidence>
<protein>
    <submittedName>
        <fullName evidence="8">Uncharacterized protein</fullName>
    </submittedName>
</protein>
<evidence type="ECO:0000259" key="6">
    <source>
        <dbReference type="Pfam" id="PF00759"/>
    </source>
</evidence>
<keyword evidence="4" id="KW-0326">Glycosidase</keyword>
<dbReference type="InterPro" id="IPR012341">
    <property type="entry name" value="6hp_glycosidase-like_sf"/>
</dbReference>
<dbReference type="PANTHER" id="PTHR22298">
    <property type="entry name" value="ENDO-1,4-BETA-GLUCANASE"/>
    <property type="match status" value="1"/>
</dbReference>
<gene>
    <name evidence="8" type="ORF">VW23_014150</name>
</gene>
<dbReference type="InterPro" id="IPR001701">
    <property type="entry name" value="Glyco_hydro_9"/>
</dbReference>
<dbReference type="Pfam" id="PF02927">
    <property type="entry name" value="CelD_N"/>
    <property type="match status" value="1"/>
</dbReference>
<dbReference type="SUPFAM" id="SSF48208">
    <property type="entry name" value="Six-hairpin glycosidases"/>
    <property type="match status" value="1"/>
</dbReference>
<comment type="similarity">
    <text evidence="1">Belongs to the glycosyl hydrolase 9 (cellulase E) family.</text>
</comment>